<evidence type="ECO:0000313" key="2">
    <source>
        <dbReference type="Proteomes" id="UP000541109"/>
    </source>
</evidence>
<dbReference type="GO" id="GO:0008671">
    <property type="term" value="F:2-dehydro-3-deoxygalactonokinase activity"/>
    <property type="evidence" value="ECO:0007669"/>
    <property type="project" value="InterPro"/>
</dbReference>
<proteinExistence type="predicted"/>
<dbReference type="Pfam" id="PF05035">
    <property type="entry name" value="DGOK"/>
    <property type="match status" value="1"/>
</dbReference>
<name>A0A839AAU4_9HYPH</name>
<keyword evidence="2" id="KW-1185">Reference proteome</keyword>
<dbReference type="SUPFAM" id="SSF53067">
    <property type="entry name" value="Actin-like ATPase domain"/>
    <property type="match status" value="1"/>
</dbReference>
<dbReference type="InterPro" id="IPR043129">
    <property type="entry name" value="ATPase_NBD"/>
</dbReference>
<dbReference type="EMBL" id="JACFXV010000034">
    <property type="protein sequence ID" value="MBA5776027.1"/>
    <property type="molecule type" value="Genomic_DNA"/>
</dbReference>
<dbReference type="RefSeq" id="WP_182162037.1">
    <property type="nucleotide sequence ID" value="NZ_JACFXV010000034.1"/>
</dbReference>
<dbReference type="InterPro" id="IPR042258">
    <property type="entry name" value="DGOK_N"/>
</dbReference>
<dbReference type="Gene3D" id="3.30.420.310">
    <property type="entry name" value="2-keto-3-deoxy-galactonokinase, C-terminal domain"/>
    <property type="match status" value="1"/>
</dbReference>
<organism evidence="1 2">
    <name type="scientific">Stappia albiluteola</name>
    <dbReference type="NCBI Taxonomy" id="2758565"/>
    <lineage>
        <taxon>Bacteria</taxon>
        <taxon>Pseudomonadati</taxon>
        <taxon>Pseudomonadota</taxon>
        <taxon>Alphaproteobacteria</taxon>
        <taxon>Hyphomicrobiales</taxon>
        <taxon>Stappiaceae</taxon>
        <taxon>Stappia</taxon>
    </lineage>
</organism>
<dbReference type="InterPro" id="IPR007729">
    <property type="entry name" value="DGOK"/>
</dbReference>
<dbReference type="AlphaFoldDB" id="A0A839AAU4"/>
<evidence type="ECO:0000313" key="1">
    <source>
        <dbReference type="EMBL" id="MBA5776027.1"/>
    </source>
</evidence>
<sequence>MTEIASIGVDWGTSSFRLWLLARDGAVLAERRSGQGMQGLAPDAFEPALAGHLAALRTDGLAVPKAPRIVICGMAGARQGWREAPYMDLPTALNDLPSGAIEVENGLGADIRILPGIARRNPDRPDVMRGEETQILGLAGTSQKDLSATIILPGTHSKWSTVEKGRVTDFSTAMTGELFALLREHSLLRHSLGAVAIACDPLNPAFRRGLTQSTEKPANLLQAVFSLRARSLLFGAGNADIAAELSGLLIGAEIAGALRTRPERLILAANAQTGPLYAAALHFTGMNFDTVDVEKLACAGLHSAARLIWPTPREI</sequence>
<gene>
    <name evidence="1" type="ORF">H2509_02685</name>
</gene>
<dbReference type="InterPro" id="IPR042257">
    <property type="entry name" value="DGOK_C"/>
</dbReference>
<dbReference type="Gene3D" id="3.30.420.300">
    <property type="entry name" value="2-keto-3-deoxy-galactonokinase, substrate binding domain"/>
    <property type="match status" value="1"/>
</dbReference>
<dbReference type="GO" id="GO:0034194">
    <property type="term" value="P:D-galactonate catabolic process"/>
    <property type="evidence" value="ECO:0007669"/>
    <property type="project" value="InterPro"/>
</dbReference>
<dbReference type="Proteomes" id="UP000541109">
    <property type="component" value="Unassembled WGS sequence"/>
</dbReference>
<protein>
    <submittedName>
        <fullName evidence="1">2-dehydro-3-deoxygalactonokinase</fullName>
    </submittedName>
</protein>
<comment type="caution">
    <text evidence="1">The sequence shown here is derived from an EMBL/GenBank/DDBJ whole genome shotgun (WGS) entry which is preliminary data.</text>
</comment>
<accession>A0A839AAU4</accession>
<keyword evidence="1" id="KW-0808">Transferase</keyword>
<keyword evidence="1" id="KW-0418">Kinase</keyword>
<reference evidence="1 2" key="1">
    <citation type="submission" date="2020-07" db="EMBL/GenBank/DDBJ databases">
        <title>Stappia sp., F7233, whole genome shotgun sequencing project.</title>
        <authorList>
            <person name="Jiang S."/>
            <person name="Liu Z.W."/>
            <person name="Du Z.J."/>
        </authorList>
    </citation>
    <scope>NUCLEOTIDE SEQUENCE [LARGE SCALE GENOMIC DNA]</scope>
    <source>
        <strain evidence="1 2">F7233</strain>
    </source>
</reference>